<dbReference type="GO" id="GO:0000407">
    <property type="term" value="C:phagophore assembly site"/>
    <property type="evidence" value="ECO:0007669"/>
    <property type="project" value="TreeGrafter"/>
</dbReference>
<sequence>MGSTISTSSEFSESHWLSEDVDDDDNTSQQQQRDPPVCSSSSSSDTQKVTIDINRSADSTQTNHANNNEIKSPSSRSHRSNTTKLQFFKRNNNHSRPQSFNIYLLSCSDCGKTCFSNQIKSKFGFKPYPNEKARLTLIMKTCLNTLYEIIFNIMNQQEKDEFLTDILNYDGNISQTNNPNELFDFICNMNSLSTKFEFTKQASMICGQYIQYIWRKYPIIRDLYWKHKETHNLNDNSQYSFLITTKVAPKHSELSPQIKPKYGVDASSFPSAEFEEITPSLPSSSSSILSLHRPLSLKDKYTPLIRCLTIGKSETTLNYDSKTSFTLVDVGGRASEKKKWEFFLKDKRADFVLYFVSMCEFNQTLIENDSVNRMSESLNTYRDVINRALLRECKNVILIFTKPDLFMNMVVTRGVECKNLKSLLFESLYFLNSTISTTTAMTSTTTMMTTMMTTTSSILQSSHSSTQALMVLAPNDIHPPPNAQPMTKLDHQYTSHHHHQTSQQDHDIDGHCSNETSTSTSSSSCTPRNTTSSTSILSTLENDTNSSKSTSTTSHTKSTTNTNTTLEDQTNSSTTANNTTTSFTSSAMTNNNNHSSAWNMTTTSFTSSNIYSPSTVSPIRPELQHVHHQVKQQVSDMVNLFEQVHRDSFYHYVKPFQYHIVNCIDGEECGEFIDILIRETIVKCCIEGGLQESTCASSVIQYQPFISKCLLEPKVPWLQQQLNTLVEKLLLSSSNQVDQTNGSSSADHYRRLLDVCSLVDPQFWYDLENKKLLEYRLDNQAKPIFATYTTGRVFNSQVLNAIQQQHHGSQEPSSASLSSKWRLGENAFSSNCASNPYMFQSPGTLYNANTIEEFNNYDKKTMLRKIGTETIYENQIKNGQWLLNPTELTHFLLITFADLKHHSFYYWFAFPSLSFPDMEIVYDNHKYLQQEPHGFYFVEISTDETIVKVRPLSDWQEINFDQAYLGFSDPSALKEYPSWILRNYLLAASSTFNRKAFKVLCFREDPARKDVSASITLNTELKYNNDRVEEPSSSLSVVGWEKNAKNKLGPRYVNMGSTMDPVKLAETSVTLNLQLMKWRMFPSLDLDMLSKTKCLLIGSGTLGCHVARNLMAWGIFNITFLDRTKVSFSNPVRQPLFEYEDCFDGGKDKATCAAEHLRKIYPNVNTKGVNLEIPMPGHFVTDSEKTRANVDQLEKLIEEHDAVFLLTDTRESRWLPSLIAVQKKKIVINAALGFESYLVMRYGVYENSNITASSAKKERLGCYFCNDVVAPVNSTKDRTLDQQCTVTRPGVSAIAGSLAVELLVSLLHHPLKNHAGAFNPKLLHESNKTQELVNNHDSTQSDLGVVPHQIRGSISNYQTNLLYGSSYSQCTCCSHVVISGYEREGYQFLERVFNDSKYLEELTGLKELHEKTLKMLEGLALEDEEVSDDEDQEKKKTDDDDGFTLL</sequence>
<evidence type="ECO:0000256" key="7">
    <source>
        <dbReference type="ARBA" id="ARBA00022927"/>
    </source>
</evidence>
<dbReference type="Gene3D" id="3.40.50.720">
    <property type="entry name" value="NAD(P)-binding Rossmann-like Domain"/>
    <property type="match status" value="1"/>
</dbReference>
<keyword evidence="7" id="KW-0653">Protein transport</keyword>
<dbReference type="Gene3D" id="3.40.140.70">
    <property type="entry name" value="Ubiquitin-like modifier-activating enzyme ATG7 N-terminal domain"/>
    <property type="match status" value="1"/>
</dbReference>
<dbReference type="RefSeq" id="XP_044551671.1">
    <property type="nucleotide sequence ID" value="XM_044688526.1"/>
</dbReference>
<dbReference type="InterPro" id="IPR001019">
    <property type="entry name" value="Gprotein_alpha_su"/>
</dbReference>
<dbReference type="GO" id="GO:0006995">
    <property type="term" value="P:cellular response to nitrogen starvation"/>
    <property type="evidence" value="ECO:0007669"/>
    <property type="project" value="TreeGrafter"/>
</dbReference>
<feature type="compositionally biased region" description="Acidic residues" evidence="16">
    <location>
        <begin position="1422"/>
        <end position="1431"/>
    </location>
</feature>
<dbReference type="GO" id="GO:0000422">
    <property type="term" value="P:autophagy of mitochondrion"/>
    <property type="evidence" value="ECO:0007669"/>
    <property type="project" value="TreeGrafter"/>
</dbReference>
<dbReference type="InterPro" id="IPR000594">
    <property type="entry name" value="ThiF_NAD_FAD-bd"/>
</dbReference>
<evidence type="ECO:0000259" key="17">
    <source>
        <dbReference type="Pfam" id="PF00899"/>
    </source>
</evidence>
<keyword evidence="5 14" id="KW-0479">Metal-binding</keyword>
<evidence type="ECO:0000256" key="14">
    <source>
        <dbReference type="PIRSR" id="PIRSR601019-2"/>
    </source>
</evidence>
<evidence type="ECO:0000256" key="9">
    <source>
        <dbReference type="ARBA" id="ARBA00023134"/>
    </source>
</evidence>
<evidence type="ECO:0000256" key="3">
    <source>
        <dbReference type="ARBA" id="ARBA00018730"/>
    </source>
</evidence>
<keyword evidence="8" id="KW-0072">Autophagy</keyword>
<dbReference type="PANTHER" id="PTHR10953">
    <property type="entry name" value="UBIQUITIN-ACTIVATING ENZYME E1"/>
    <property type="match status" value="1"/>
</dbReference>
<dbReference type="Gene3D" id="3.40.140.100">
    <property type="entry name" value="Ubiquitin-like modifier-activating enzyme ATG7 C-terminal domain"/>
    <property type="match status" value="1"/>
</dbReference>
<dbReference type="InterPro" id="IPR006285">
    <property type="entry name" value="Atg7"/>
</dbReference>
<evidence type="ECO:0000313" key="20">
    <source>
        <dbReference type="Proteomes" id="UP000816034"/>
    </source>
</evidence>
<dbReference type="GO" id="GO:0031683">
    <property type="term" value="F:G-protein beta/gamma-subunit complex binding"/>
    <property type="evidence" value="ECO:0007669"/>
    <property type="project" value="InterPro"/>
</dbReference>
<protein>
    <recommendedName>
        <fullName evidence="2">Ubiquitin-like modifier-activating enzyme ATG7</fullName>
    </recommendedName>
    <alternativeName>
        <fullName evidence="11 13">ATG12-activating enzyme E1 ATG7</fullName>
    </alternativeName>
    <alternativeName>
        <fullName evidence="12">Autophagy-related protein 7</fullName>
    </alternativeName>
    <alternativeName>
        <fullName evidence="3">Ubiquitin-like modifier-activating enzyme atg7</fullName>
    </alternativeName>
</protein>
<evidence type="ECO:0000256" key="8">
    <source>
        <dbReference type="ARBA" id="ARBA00023006"/>
    </source>
</evidence>
<dbReference type="SUPFAM" id="SSF52540">
    <property type="entry name" value="P-loop containing nucleoside triphosphate hydrolases"/>
    <property type="match status" value="1"/>
</dbReference>
<dbReference type="GO" id="GO:0007186">
    <property type="term" value="P:G protein-coupled receptor signaling pathway"/>
    <property type="evidence" value="ECO:0007669"/>
    <property type="project" value="InterPro"/>
</dbReference>
<dbReference type="InterPro" id="IPR035985">
    <property type="entry name" value="Ubiquitin-activating_enz"/>
</dbReference>
<evidence type="ECO:0000313" key="19">
    <source>
        <dbReference type="EMBL" id="KAG2387679.1"/>
    </source>
</evidence>
<dbReference type="InterPro" id="IPR042523">
    <property type="entry name" value="Atg7_N_2"/>
</dbReference>
<comment type="similarity">
    <text evidence="1">Belongs to the ATG7 family.</text>
</comment>
<dbReference type="InterPro" id="IPR042522">
    <property type="entry name" value="Atg7_N_1"/>
</dbReference>
<dbReference type="GO" id="GO:0019779">
    <property type="term" value="F:Atg8 activating enzyme activity"/>
    <property type="evidence" value="ECO:0007669"/>
    <property type="project" value="TreeGrafter"/>
</dbReference>
<keyword evidence="14" id="KW-0460">Magnesium</keyword>
<reference evidence="19 20" key="1">
    <citation type="journal article" date="2018" name="BMC Genomics">
        <title>The genome of Naegleria lovaniensis, the basis for a comparative approach to unravel pathogenicity factors of the human pathogenic amoeba N. fowleri.</title>
        <authorList>
            <person name="Liechti N."/>
            <person name="Schurch N."/>
            <person name="Bruggmann R."/>
            <person name="Wittwer M."/>
        </authorList>
    </citation>
    <scope>NUCLEOTIDE SEQUENCE [LARGE SCALE GENOMIC DNA]</scope>
    <source>
        <strain evidence="19 20">ATCC 30569</strain>
    </source>
</reference>
<dbReference type="GO" id="GO:0003924">
    <property type="term" value="F:GTPase activity"/>
    <property type="evidence" value="ECO:0007669"/>
    <property type="project" value="InterPro"/>
</dbReference>
<organism evidence="19 20">
    <name type="scientific">Naegleria lovaniensis</name>
    <name type="common">Amoeba</name>
    <dbReference type="NCBI Taxonomy" id="51637"/>
    <lineage>
        <taxon>Eukaryota</taxon>
        <taxon>Discoba</taxon>
        <taxon>Heterolobosea</taxon>
        <taxon>Tetramitia</taxon>
        <taxon>Eutetramitia</taxon>
        <taxon>Vahlkampfiidae</taxon>
        <taxon>Naegleria</taxon>
    </lineage>
</organism>
<evidence type="ECO:0000256" key="15">
    <source>
        <dbReference type="PIRSR" id="PIRSR606285-1"/>
    </source>
</evidence>
<evidence type="ECO:0000256" key="16">
    <source>
        <dbReference type="SAM" id="MobiDB-lite"/>
    </source>
</evidence>
<evidence type="ECO:0000256" key="2">
    <source>
        <dbReference type="ARBA" id="ARBA00017647"/>
    </source>
</evidence>
<dbReference type="GO" id="GO:0034727">
    <property type="term" value="P:piecemeal microautophagy of the nucleus"/>
    <property type="evidence" value="ECO:0007669"/>
    <property type="project" value="TreeGrafter"/>
</dbReference>
<dbReference type="SUPFAM" id="SSF69572">
    <property type="entry name" value="Activating enzymes of the ubiquitin-like proteins"/>
    <property type="match status" value="1"/>
</dbReference>
<feature type="compositionally biased region" description="Low complexity" evidence="16">
    <location>
        <begin position="1"/>
        <end position="11"/>
    </location>
</feature>
<dbReference type="EMBL" id="PYSW02000012">
    <property type="protein sequence ID" value="KAG2387679.1"/>
    <property type="molecule type" value="Genomic_DNA"/>
</dbReference>
<comment type="caution">
    <text evidence="19">The sequence shown here is derived from an EMBL/GenBank/DDBJ whole genome shotgun (WGS) entry which is preliminary data.</text>
</comment>
<evidence type="ECO:0000256" key="13">
    <source>
        <dbReference type="ARBA" id="ARBA00032823"/>
    </source>
</evidence>
<dbReference type="SMART" id="SM00275">
    <property type="entry name" value="G_alpha"/>
    <property type="match status" value="1"/>
</dbReference>
<dbReference type="Proteomes" id="UP000816034">
    <property type="component" value="Unassembled WGS sequence"/>
</dbReference>
<keyword evidence="4" id="KW-0813">Transport</keyword>
<evidence type="ECO:0000256" key="12">
    <source>
        <dbReference type="ARBA" id="ARBA00030242"/>
    </source>
</evidence>
<evidence type="ECO:0000256" key="5">
    <source>
        <dbReference type="ARBA" id="ARBA00022723"/>
    </source>
</evidence>
<dbReference type="GO" id="GO:0019778">
    <property type="term" value="F:Atg12 activating enzyme activity"/>
    <property type="evidence" value="ECO:0007669"/>
    <property type="project" value="TreeGrafter"/>
</dbReference>
<feature type="region of interest" description="Disordered" evidence="16">
    <location>
        <begin position="1422"/>
        <end position="1446"/>
    </location>
</feature>
<dbReference type="Gene3D" id="3.40.50.300">
    <property type="entry name" value="P-loop containing nucleotide triphosphate hydrolases"/>
    <property type="match status" value="1"/>
</dbReference>
<feature type="domain" description="Ubiquitin-like modifier-activating enzyme Atg7 N-terminal" evidence="18">
    <location>
        <begin position="756"/>
        <end position="1059"/>
    </location>
</feature>
<evidence type="ECO:0000256" key="10">
    <source>
        <dbReference type="ARBA" id="ARBA00023224"/>
    </source>
</evidence>
<feature type="active site" description="Glycyl thioester intermediate" evidence="15">
    <location>
        <position position="1284"/>
    </location>
</feature>
<feature type="compositionally biased region" description="Low complexity" evidence="16">
    <location>
        <begin position="513"/>
        <end position="593"/>
    </location>
</feature>
<evidence type="ECO:0000256" key="11">
    <source>
        <dbReference type="ARBA" id="ARBA00029897"/>
    </source>
</evidence>
<keyword evidence="10" id="KW-0807">Transducer</keyword>
<dbReference type="GO" id="GO:0032446">
    <property type="term" value="P:protein modification by small protein conjugation"/>
    <property type="evidence" value="ECO:0007669"/>
    <property type="project" value="TreeGrafter"/>
</dbReference>
<dbReference type="FunFam" id="3.40.50.720:FF:000243">
    <property type="entry name" value="Ubiquitin-like modifier-activating enzyme ATG7"/>
    <property type="match status" value="1"/>
</dbReference>
<feature type="region of interest" description="Disordered" evidence="16">
    <location>
        <begin position="1"/>
        <end position="81"/>
    </location>
</feature>
<dbReference type="PRINTS" id="PR00318">
    <property type="entry name" value="GPROTEINA"/>
</dbReference>
<dbReference type="NCBIfam" id="TIGR01381">
    <property type="entry name" value="E1_like_apg7"/>
    <property type="match status" value="1"/>
</dbReference>
<keyword evidence="6" id="KW-0547">Nucleotide-binding</keyword>
<dbReference type="InterPro" id="IPR032197">
    <property type="entry name" value="Atg7_N"/>
</dbReference>
<proteinExistence type="inferred from homology"/>
<dbReference type="GO" id="GO:0000045">
    <property type="term" value="P:autophagosome assembly"/>
    <property type="evidence" value="ECO:0007669"/>
    <property type="project" value="TreeGrafter"/>
</dbReference>
<evidence type="ECO:0000256" key="6">
    <source>
        <dbReference type="ARBA" id="ARBA00022741"/>
    </source>
</evidence>
<dbReference type="InterPro" id="IPR045886">
    <property type="entry name" value="ThiF/MoeB/HesA"/>
</dbReference>
<dbReference type="Pfam" id="PF00503">
    <property type="entry name" value="G-alpha"/>
    <property type="match status" value="1"/>
</dbReference>
<feature type="region of interest" description="Disordered" evidence="16">
    <location>
        <begin position="474"/>
        <end position="595"/>
    </location>
</feature>
<dbReference type="CDD" id="cd01486">
    <property type="entry name" value="Apg7"/>
    <property type="match status" value="1"/>
</dbReference>
<feature type="compositionally biased region" description="Polar residues" evidence="16">
    <location>
        <begin position="56"/>
        <end position="75"/>
    </location>
</feature>
<evidence type="ECO:0000259" key="18">
    <source>
        <dbReference type="Pfam" id="PF16420"/>
    </source>
</evidence>
<dbReference type="PANTHER" id="PTHR10953:SF3">
    <property type="entry name" value="UBIQUITIN-LIKE MODIFIER-ACTIVATING ENZYME ATG7"/>
    <property type="match status" value="1"/>
</dbReference>
<evidence type="ECO:0000256" key="1">
    <source>
        <dbReference type="ARBA" id="ARBA00010931"/>
    </source>
</evidence>
<dbReference type="InterPro" id="IPR027417">
    <property type="entry name" value="P-loop_NTPase"/>
</dbReference>
<feature type="domain" description="THIF-type NAD/FAD binding fold" evidence="17">
    <location>
        <begin position="1074"/>
        <end position="1326"/>
    </location>
</feature>
<dbReference type="GO" id="GO:0046872">
    <property type="term" value="F:metal ion binding"/>
    <property type="evidence" value="ECO:0007669"/>
    <property type="project" value="UniProtKB-KW"/>
</dbReference>
<name>A0AA88GXW2_NAELO</name>
<keyword evidence="9" id="KW-0342">GTP-binding</keyword>
<dbReference type="GeneID" id="68093729"/>
<dbReference type="Pfam" id="PF16420">
    <property type="entry name" value="ATG7_N"/>
    <property type="match status" value="1"/>
</dbReference>
<evidence type="ECO:0000256" key="4">
    <source>
        <dbReference type="ARBA" id="ARBA00022448"/>
    </source>
</evidence>
<dbReference type="GO" id="GO:0005525">
    <property type="term" value="F:GTP binding"/>
    <property type="evidence" value="ECO:0007669"/>
    <property type="project" value="UniProtKB-KW"/>
</dbReference>
<keyword evidence="20" id="KW-1185">Reference proteome</keyword>
<accession>A0AA88GXW2</accession>
<dbReference type="GO" id="GO:0015031">
    <property type="term" value="P:protein transport"/>
    <property type="evidence" value="ECO:0007669"/>
    <property type="project" value="UniProtKB-KW"/>
</dbReference>
<feature type="binding site" evidence="14">
    <location>
        <position position="309"/>
    </location>
    <ligand>
        <name>Mg(2+)</name>
        <dbReference type="ChEBI" id="CHEBI:18420"/>
    </ligand>
</feature>
<dbReference type="FunFam" id="3.40.50.300:FF:000692">
    <property type="entry name" value="Guanine nucleotide-binding protein subunit alpha"/>
    <property type="match status" value="1"/>
</dbReference>
<gene>
    <name evidence="19" type="ORF">C9374_001273</name>
</gene>
<dbReference type="Pfam" id="PF00899">
    <property type="entry name" value="ThiF"/>
    <property type="match status" value="1"/>
</dbReference>